<dbReference type="NCBIfam" id="NF002327">
    <property type="entry name" value="PRK01286.1-2"/>
    <property type="match status" value="1"/>
</dbReference>
<reference evidence="3 4" key="1">
    <citation type="submission" date="2019-11" db="EMBL/GenBank/DDBJ databases">
        <title>Comparative genomics of hydrocarbon-degrading Desulfosarcina strains.</title>
        <authorList>
            <person name="Watanabe M."/>
            <person name="Kojima H."/>
            <person name="Fukui M."/>
        </authorList>
    </citation>
    <scope>NUCLEOTIDE SEQUENCE [LARGE SCALE GENOMIC DNA]</scope>
    <source>
        <strain evidence="3 4">28bB2T</strain>
    </source>
</reference>
<evidence type="ECO:0000259" key="2">
    <source>
        <dbReference type="PROSITE" id="PS51831"/>
    </source>
</evidence>
<keyword evidence="1 3" id="KW-0378">Hydrolase</keyword>
<evidence type="ECO:0000313" key="4">
    <source>
        <dbReference type="Proteomes" id="UP000425960"/>
    </source>
</evidence>
<evidence type="ECO:0000313" key="3">
    <source>
        <dbReference type="EMBL" id="BBO85135.1"/>
    </source>
</evidence>
<dbReference type="PANTHER" id="PTHR35795:SF1">
    <property type="entry name" value="BIS(5'-NUCLEOSYL)-TETRAPHOSPHATASE, SYMMETRICAL"/>
    <property type="match status" value="1"/>
</dbReference>
<dbReference type="Pfam" id="PF01966">
    <property type="entry name" value="HD"/>
    <property type="match status" value="1"/>
</dbReference>
<dbReference type="InterPro" id="IPR026875">
    <property type="entry name" value="PHydrolase_assoc_dom"/>
</dbReference>
<dbReference type="EMBL" id="AP021876">
    <property type="protein sequence ID" value="BBO85135.1"/>
    <property type="molecule type" value="Genomic_DNA"/>
</dbReference>
<sequence length="362" mass="41451">MHGLKNHNRNAMNLREQFEKREQNFMSPFGCLSAQSRGRKRVEAPCPIRTVFQVDRDRIVYSNAFRRLKHKTQVFLNPLGDEYRTRLTHTLEVAQIARTIARAMFLNEDLTEAIALGHDLGHTPFGHGGETVLQEIHSPAFSHHRQSLRVVDVIENNGRGLNLTHEVRDGIVKHSKGYGKILPDNPDELAFTNEGRVVRVSDIMAYLNHDLDDAIRSGVIRESQVPEVCIRVIGRTHQERATTMIRDLVFSSRAENGELRLDMSEEVFNAMTTLRAFLYQNVYRSHRVHREFIKAKKILAELYGYLIDNPAALEAELSRMGIDGCLDNGEPREQVVCDFIASITDRYALDLYRKIFFPSPTV</sequence>
<organism evidence="3 4">
    <name type="scientific">Desulfosarcina ovata subsp. sediminis</name>
    <dbReference type="NCBI Taxonomy" id="885957"/>
    <lineage>
        <taxon>Bacteria</taxon>
        <taxon>Pseudomonadati</taxon>
        <taxon>Thermodesulfobacteriota</taxon>
        <taxon>Desulfobacteria</taxon>
        <taxon>Desulfobacterales</taxon>
        <taxon>Desulfosarcinaceae</taxon>
        <taxon>Desulfosarcina</taxon>
    </lineage>
</organism>
<name>A0A5K7ZXX7_9BACT</name>
<dbReference type="Proteomes" id="UP000425960">
    <property type="component" value="Chromosome"/>
</dbReference>
<dbReference type="InterPro" id="IPR051094">
    <property type="entry name" value="Diverse_Catalytic_Enzymes"/>
</dbReference>
<dbReference type="CDD" id="cd00077">
    <property type="entry name" value="HDc"/>
    <property type="match status" value="1"/>
</dbReference>
<dbReference type="GO" id="GO:0016787">
    <property type="term" value="F:hydrolase activity"/>
    <property type="evidence" value="ECO:0007669"/>
    <property type="project" value="UniProtKB-KW"/>
</dbReference>
<dbReference type="PANTHER" id="PTHR35795">
    <property type="entry name" value="SLR1885 PROTEIN"/>
    <property type="match status" value="1"/>
</dbReference>
<protein>
    <submittedName>
        <fullName evidence="3">Deoxyguanosinetriphosphate triphosphohydrolase-like protein</fullName>
    </submittedName>
</protein>
<dbReference type="Pfam" id="PF13286">
    <property type="entry name" value="HD_assoc"/>
    <property type="match status" value="1"/>
</dbReference>
<proteinExistence type="predicted"/>
<dbReference type="SMART" id="SM00471">
    <property type="entry name" value="HDc"/>
    <property type="match status" value="1"/>
</dbReference>
<feature type="domain" description="HD" evidence="2">
    <location>
        <begin position="86"/>
        <end position="207"/>
    </location>
</feature>
<dbReference type="Gene3D" id="1.10.3210.10">
    <property type="entry name" value="Hypothetical protein af1432"/>
    <property type="match status" value="1"/>
</dbReference>
<dbReference type="AlphaFoldDB" id="A0A5K7ZXX7"/>
<dbReference type="SUPFAM" id="SSF109604">
    <property type="entry name" value="HD-domain/PDEase-like"/>
    <property type="match status" value="1"/>
</dbReference>
<dbReference type="PROSITE" id="PS51831">
    <property type="entry name" value="HD"/>
    <property type="match status" value="1"/>
</dbReference>
<dbReference type="KEGG" id="dov:DSCO28_57010"/>
<dbReference type="InterPro" id="IPR006674">
    <property type="entry name" value="HD_domain"/>
</dbReference>
<accession>A0A5K7ZXX7</accession>
<gene>
    <name evidence="3" type="ORF">DSCO28_57010</name>
</gene>
<evidence type="ECO:0000256" key="1">
    <source>
        <dbReference type="ARBA" id="ARBA00022801"/>
    </source>
</evidence>
<dbReference type="InterPro" id="IPR003607">
    <property type="entry name" value="HD/PDEase_dom"/>
</dbReference>